<dbReference type="GO" id="GO:0006508">
    <property type="term" value="P:proteolysis"/>
    <property type="evidence" value="ECO:0007669"/>
    <property type="project" value="UniProtKB-KW"/>
</dbReference>
<evidence type="ECO:0000256" key="5">
    <source>
        <dbReference type="ARBA" id="ARBA00022833"/>
    </source>
</evidence>
<comment type="cofactor">
    <cofactor evidence="7">
        <name>Zn(2+)</name>
        <dbReference type="ChEBI" id="CHEBI:29105"/>
    </cofactor>
    <text evidence="7">Binds 1 zinc ion.</text>
</comment>
<dbReference type="InterPro" id="IPR024079">
    <property type="entry name" value="MetalloPept_cat_dom_sf"/>
</dbReference>
<dbReference type="Gene3D" id="1.20.1050.40">
    <property type="entry name" value="Endopeptidase. Chain P, domain 1"/>
    <property type="match status" value="1"/>
</dbReference>
<comment type="similarity">
    <text evidence="1 7">Belongs to the peptidase M3 family.</text>
</comment>
<protein>
    <submittedName>
        <fullName evidence="9">Saccharolysin 1</fullName>
    </submittedName>
</protein>
<dbReference type="PANTHER" id="PTHR11804:SF84">
    <property type="entry name" value="SACCHAROLYSIN"/>
    <property type="match status" value="1"/>
</dbReference>
<dbReference type="InterPro" id="IPR045090">
    <property type="entry name" value="Pept_M3A_M3B"/>
</dbReference>
<dbReference type="FunFam" id="3.40.390.10:FF:000074">
    <property type="entry name" value="Metalloprotease"/>
    <property type="match status" value="1"/>
</dbReference>
<dbReference type="PANTHER" id="PTHR11804">
    <property type="entry name" value="PROTEASE M3 THIMET OLIGOPEPTIDASE-RELATED"/>
    <property type="match status" value="1"/>
</dbReference>
<dbReference type="GO" id="GO:0046872">
    <property type="term" value="F:metal ion binding"/>
    <property type="evidence" value="ECO:0007669"/>
    <property type="project" value="UniProtKB-UniRule"/>
</dbReference>
<dbReference type="GO" id="GO:0005758">
    <property type="term" value="C:mitochondrial intermembrane space"/>
    <property type="evidence" value="ECO:0007669"/>
    <property type="project" value="TreeGrafter"/>
</dbReference>
<dbReference type="Proteomes" id="UP001239445">
    <property type="component" value="Unassembled WGS sequence"/>
</dbReference>
<dbReference type="EMBL" id="MU839827">
    <property type="protein sequence ID" value="KAK1760074.1"/>
    <property type="molecule type" value="Genomic_DNA"/>
</dbReference>
<evidence type="ECO:0000256" key="3">
    <source>
        <dbReference type="ARBA" id="ARBA00022723"/>
    </source>
</evidence>
<organism evidence="9 10">
    <name type="scientific">Echria macrotheca</name>
    <dbReference type="NCBI Taxonomy" id="438768"/>
    <lineage>
        <taxon>Eukaryota</taxon>
        <taxon>Fungi</taxon>
        <taxon>Dikarya</taxon>
        <taxon>Ascomycota</taxon>
        <taxon>Pezizomycotina</taxon>
        <taxon>Sordariomycetes</taxon>
        <taxon>Sordariomycetidae</taxon>
        <taxon>Sordariales</taxon>
        <taxon>Schizotheciaceae</taxon>
        <taxon>Echria</taxon>
    </lineage>
</organism>
<dbReference type="InterPro" id="IPR001567">
    <property type="entry name" value="Pept_M3A_M3B_dom"/>
</dbReference>
<keyword evidence="2 7" id="KW-0645">Protease</keyword>
<evidence type="ECO:0000256" key="6">
    <source>
        <dbReference type="ARBA" id="ARBA00023049"/>
    </source>
</evidence>
<dbReference type="GO" id="GO:0006518">
    <property type="term" value="P:peptide metabolic process"/>
    <property type="evidence" value="ECO:0007669"/>
    <property type="project" value="TreeGrafter"/>
</dbReference>
<keyword evidence="6 7" id="KW-0482">Metalloprotease</keyword>
<dbReference type="GO" id="GO:0004222">
    <property type="term" value="F:metalloendopeptidase activity"/>
    <property type="evidence" value="ECO:0007669"/>
    <property type="project" value="InterPro"/>
</dbReference>
<dbReference type="InterPro" id="IPR024077">
    <property type="entry name" value="Neurolysin/TOP_dom2"/>
</dbReference>
<gene>
    <name evidence="9" type="ORF">QBC47DRAFT_335</name>
</gene>
<keyword evidence="10" id="KW-1185">Reference proteome</keyword>
<keyword evidence="3 7" id="KW-0479">Metal-binding</keyword>
<evidence type="ECO:0000256" key="4">
    <source>
        <dbReference type="ARBA" id="ARBA00022801"/>
    </source>
</evidence>
<dbReference type="AlphaFoldDB" id="A0AAJ0BKQ7"/>
<evidence type="ECO:0000259" key="8">
    <source>
        <dbReference type="Pfam" id="PF01432"/>
    </source>
</evidence>
<accession>A0AAJ0BKQ7</accession>
<evidence type="ECO:0000256" key="1">
    <source>
        <dbReference type="ARBA" id="ARBA00006040"/>
    </source>
</evidence>
<dbReference type="InterPro" id="IPR024080">
    <property type="entry name" value="Neurolysin/TOP_N"/>
</dbReference>
<keyword evidence="4 7" id="KW-0378">Hydrolase</keyword>
<proteinExistence type="inferred from homology"/>
<feature type="domain" description="Peptidase M3A/M3B catalytic" evidence="8">
    <location>
        <begin position="223"/>
        <end position="693"/>
    </location>
</feature>
<comment type="caution">
    <text evidence="9">The sequence shown here is derived from an EMBL/GenBank/DDBJ whole genome shotgun (WGS) entry which is preliminary data.</text>
</comment>
<evidence type="ECO:0000313" key="10">
    <source>
        <dbReference type="Proteomes" id="UP001239445"/>
    </source>
</evidence>
<dbReference type="Gene3D" id="1.10.1370.10">
    <property type="entry name" value="Neurolysin, domain 3"/>
    <property type="match status" value="1"/>
</dbReference>
<sequence length="696" mass="79472">MADEKYRHPPQPTVLFRTSADDSIADEKAYWAGHRALLDRMAAEVPIEQATFQNVVLLFEHSTNRRWSAIEPNFYRTVSPDAERRQAGLEAQKLAHAANIECSMRDDIFRLVEAVYQREEGLDVESQRALQETRREGIRSGLGLPPGPDRVRFKAISERLSELKLEYDRTVDEESGGTWFTPEELDGVPQDVLARLEKGTEEPNVGKLKVPFKGPDIKISVAHSPETRKRYGIAWSNRCNENVPRFREIMALRHESARMLGYPNYAAMRLEQRMAKTPEAVITFLEDLRAYITPRAKEEISEILAVKEAHLASLGKPFDGCLYSWDLGYYSRLLEKKKFDVDYQTIAEYFPLYHTISGMLSIFGQLLRLVFVELKTDEDRGRASPTGKAADILWHESVVLYTVWEDDDEEAPEQTPKSPGFIGYLYLDLHPRPGKHARAVCLTVRSGYQNVDGTRCYPATCLLANFSPATDSRPALLPYRDMITLFHELGHCMHDLVSRTTYARFHGVSVARDFIEAPSQMLENWCRIPSCLSELSAHYETGERIPLDLLERLVEAKRESSALDVLGQLGHAAFDMAIHTFPMHEREPDYGVMFNRVYREVTGVKGSTERNNGYATSSSLIYGNDAGYYGYLWSKVYSADMFDSVFREDPMSREAGRRYRRMVLEKGGAQDEMLTLEQFLGRKPSPEAFFRDLGWS</sequence>
<evidence type="ECO:0000256" key="7">
    <source>
        <dbReference type="RuleBase" id="RU003435"/>
    </source>
</evidence>
<evidence type="ECO:0000256" key="2">
    <source>
        <dbReference type="ARBA" id="ARBA00022670"/>
    </source>
</evidence>
<reference evidence="9" key="1">
    <citation type="submission" date="2023-06" db="EMBL/GenBank/DDBJ databases">
        <title>Genome-scale phylogeny and comparative genomics of the fungal order Sordariales.</title>
        <authorList>
            <consortium name="Lawrence Berkeley National Laboratory"/>
            <person name="Hensen N."/>
            <person name="Bonometti L."/>
            <person name="Westerberg I."/>
            <person name="Brannstrom I.O."/>
            <person name="Guillou S."/>
            <person name="Cros-Aarteil S."/>
            <person name="Calhoun S."/>
            <person name="Haridas S."/>
            <person name="Kuo A."/>
            <person name="Mondo S."/>
            <person name="Pangilinan J."/>
            <person name="Riley R."/>
            <person name="Labutti K."/>
            <person name="Andreopoulos B."/>
            <person name="Lipzen A."/>
            <person name="Chen C."/>
            <person name="Yanf M."/>
            <person name="Daum C."/>
            <person name="Ng V."/>
            <person name="Clum A."/>
            <person name="Steindorff A."/>
            <person name="Ohm R."/>
            <person name="Martin F."/>
            <person name="Silar P."/>
            <person name="Natvig D."/>
            <person name="Lalanne C."/>
            <person name="Gautier V."/>
            <person name="Ament-Velasquez S.L."/>
            <person name="Kruys A."/>
            <person name="Hutchinson M.I."/>
            <person name="Powell A.J."/>
            <person name="Barry K."/>
            <person name="Miller A.N."/>
            <person name="Grigoriev I.V."/>
            <person name="Debuchy R."/>
            <person name="Gladieux P."/>
            <person name="Thoren M.H."/>
            <person name="Johannesson H."/>
        </authorList>
    </citation>
    <scope>NUCLEOTIDE SEQUENCE</scope>
    <source>
        <strain evidence="9">PSN4</strain>
    </source>
</reference>
<dbReference type="SUPFAM" id="SSF55486">
    <property type="entry name" value="Metalloproteases ('zincins'), catalytic domain"/>
    <property type="match status" value="1"/>
</dbReference>
<dbReference type="Pfam" id="PF01432">
    <property type="entry name" value="Peptidase_M3"/>
    <property type="match status" value="1"/>
</dbReference>
<dbReference type="Gene3D" id="3.40.390.10">
    <property type="entry name" value="Collagenase (Catalytic Domain)"/>
    <property type="match status" value="1"/>
</dbReference>
<evidence type="ECO:0000313" key="9">
    <source>
        <dbReference type="EMBL" id="KAK1760074.1"/>
    </source>
</evidence>
<keyword evidence="5 7" id="KW-0862">Zinc</keyword>
<dbReference type="CDD" id="cd06455">
    <property type="entry name" value="M3A_TOP"/>
    <property type="match status" value="1"/>
</dbReference>
<name>A0AAJ0BKQ7_9PEZI</name>